<dbReference type="OrthoDB" id="6144440at2759"/>
<feature type="non-terminal residue" evidence="1">
    <location>
        <position position="195"/>
    </location>
</feature>
<dbReference type="InterPro" id="IPR011010">
    <property type="entry name" value="DNA_brk_join_enz"/>
</dbReference>
<comment type="caution">
    <text evidence="1">The sequence shown here is derived from an EMBL/GenBank/DDBJ whole genome shotgun (WGS) entry which is preliminary data.</text>
</comment>
<dbReference type="PANTHER" id="PTHR34605">
    <property type="entry name" value="PHAGE_INTEGRASE DOMAIN-CONTAINING PROTEIN"/>
    <property type="match status" value="1"/>
</dbReference>
<evidence type="ECO:0000313" key="2">
    <source>
        <dbReference type="Proteomes" id="UP001152795"/>
    </source>
</evidence>
<proteinExistence type="predicted"/>
<reference evidence="1" key="1">
    <citation type="submission" date="2020-04" db="EMBL/GenBank/DDBJ databases">
        <authorList>
            <person name="Alioto T."/>
            <person name="Alioto T."/>
            <person name="Gomez Garrido J."/>
        </authorList>
    </citation>
    <scope>NUCLEOTIDE SEQUENCE</scope>
    <source>
        <strain evidence="1">A484AB</strain>
    </source>
</reference>
<dbReference type="InterPro" id="IPR052925">
    <property type="entry name" value="Phage_Integrase-like_Recomb"/>
</dbReference>
<keyword evidence="2" id="KW-1185">Reference proteome</keyword>
<gene>
    <name evidence="1" type="ORF">PACLA_8A074708</name>
</gene>
<dbReference type="GO" id="GO:0015074">
    <property type="term" value="P:DNA integration"/>
    <property type="evidence" value="ECO:0007669"/>
    <property type="project" value="InterPro"/>
</dbReference>
<evidence type="ECO:0000313" key="1">
    <source>
        <dbReference type="EMBL" id="CAB4040809.1"/>
    </source>
</evidence>
<name>A0A6S7LS94_PARCT</name>
<dbReference type="InterPro" id="IPR013762">
    <property type="entry name" value="Integrase-like_cat_sf"/>
</dbReference>
<organism evidence="1 2">
    <name type="scientific">Paramuricea clavata</name>
    <name type="common">Red gorgonian</name>
    <name type="synonym">Violescent sea-whip</name>
    <dbReference type="NCBI Taxonomy" id="317549"/>
    <lineage>
        <taxon>Eukaryota</taxon>
        <taxon>Metazoa</taxon>
        <taxon>Cnidaria</taxon>
        <taxon>Anthozoa</taxon>
        <taxon>Octocorallia</taxon>
        <taxon>Malacalcyonacea</taxon>
        <taxon>Plexauridae</taxon>
        <taxon>Paramuricea</taxon>
    </lineage>
</organism>
<sequence length="195" mass="21634">GSPRMFADDTNISIAANSVTELELSLNACKSMSILHGHDMSKIFPKRLHQLLELLNGYANFSVWDGLNVTLNDKLQKLQNRAARVITKSQYGASSTKPRTNYVTTKSRIEMSSTAPLFRAVYFCTSKKKYVLCSIGLSYSRAREIALAAFSSLGYPVKNIGLHSLRSGGATTAANAGIRHCLFKRHGRWKSEYHT</sequence>
<protein>
    <submittedName>
        <fullName evidence="1">Integrase recombinase xerD-like</fullName>
    </submittedName>
</protein>
<dbReference type="GO" id="GO:0006310">
    <property type="term" value="P:DNA recombination"/>
    <property type="evidence" value="ECO:0007669"/>
    <property type="project" value="InterPro"/>
</dbReference>
<dbReference type="EMBL" id="CACRXK020027280">
    <property type="protein sequence ID" value="CAB4040809.1"/>
    <property type="molecule type" value="Genomic_DNA"/>
</dbReference>
<dbReference type="SUPFAM" id="SSF56349">
    <property type="entry name" value="DNA breaking-rejoining enzymes"/>
    <property type="match status" value="1"/>
</dbReference>
<feature type="non-terminal residue" evidence="1">
    <location>
        <position position="1"/>
    </location>
</feature>
<dbReference type="Gene3D" id="1.10.443.10">
    <property type="entry name" value="Intergrase catalytic core"/>
    <property type="match status" value="1"/>
</dbReference>
<accession>A0A6S7LS94</accession>
<dbReference type="AlphaFoldDB" id="A0A6S7LS94"/>
<dbReference type="GO" id="GO:0003677">
    <property type="term" value="F:DNA binding"/>
    <property type="evidence" value="ECO:0007669"/>
    <property type="project" value="InterPro"/>
</dbReference>
<dbReference type="PANTHER" id="PTHR34605:SF4">
    <property type="entry name" value="DNA ADENINE METHYLTRANSFERASE"/>
    <property type="match status" value="1"/>
</dbReference>
<dbReference type="Proteomes" id="UP001152795">
    <property type="component" value="Unassembled WGS sequence"/>
</dbReference>